<accession>A0A3G4ZNW6</accession>
<reference evidence="1" key="1">
    <citation type="submission" date="2018-10" db="EMBL/GenBank/DDBJ databases">
        <title>Hidden diversity of soil giant viruses.</title>
        <authorList>
            <person name="Schulz F."/>
            <person name="Alteio L."/>
            <person name="Goudeau D."/>
            <person name="Ryan E.M."/>
            <person name="Malmstrom R.R."/>
            <person name="Blanchard J."/>
            <person name="Woyke T."/>
        </authorList>
    </citation>
    <scope>NUCLEOTIDE SEQUENCE</scope>
    <source>
        <strain evidence="1">TEV1</strain>
    </source>
</reference>
<name>A0A3G4ZNW6_9VIRU</name>
<protein>
    <submittedName>
        <fullName evidence="1">Uncharacterized protein</fullName>
    </submittedName>
</protein>
<proteinExistence type="predicted"/>
<gene>
    <name evidence="1" type="ORF">Terrestrivirus9_2</name>
</gene>
<organism evidence="1">
    <name type="scientific">Terrestrivirus sp</name>
    <dbReference type="NCBI Taxonomy" id="2487775"/>
    <lineage>
        <taxon>Viruses</taxon>
        <taxon>Varidnaviria</taxon>
        <taxon>Bamfordvirae</taxon>
        <taxon>Nucleocytoviricota</taxon>
        <taxon>Megaviricetes</taxon>
        <taxon>Imitervirales</taxon>
        <taxon>Mimiviridae</taxon>
        <taxon>Klosneuvirinae</taxon>
    </lineage>
</organism>
<dbReference type="Pfam" id="PF12294">
    <property type="entry name" value="DUF3626"/>
    <property type="match status" value="1"/>
</dbReference>
<dbReference type="EMBL" id="MK071987">
    <property type="protein sequence ID" value="AYV76565.1"/>
    <property type="molecule type" value="Genomic_DNA"/>
</dbReference>
<dbReference type="InterPro" id="IPR022074">
    <property type="entry name" value="DUF3626"/>
</dbReference>
<sequence>MKDARLTPIQDEAIAFFKNKSKIKKIIIKFLVYLKFKRLGYTKSDINKTIEYITNIPAIIHVNLYNIIDFLLDDTHYRNLFETKTSGGCDLQSVRFDDEQCIFKNIYDKCENYEKVKYGVLNIFNDQNGVKSADQYGDSYLQLKDTVKYRISFVNGDSTIEQRLCSFDFPEEILYYVEDKLFKYIVSRAKGEKIYVSSHEYIYMGHYIEIQIHGPVEFGTDIEFLAVNRKYTDDDEIMEKIKKFCNTNNIHHKIIDGVLDTNYFDTTPEIIEIS</sequence>
<evidence type="ECO:0000313" key="1">
    <source>
        <dbReference type="EMBL" id="AYV76565.1"/>
    </source>
</evidence>